<proteinExistence type="predicted"/>
<sequence length="177" mass="19353">MIEIKFWGRGGQGAVTAAELLAVAASMGGKYSQAFPFFGVERRGAPVKSFCMIDDKPIRVHQQVYNPDHVVILDASLVGRPDILEGFKKNGVVLVNTSKPKSQIKLRAKNLFVVDATGIALKYIGRPIVNTAMLGAFIKATNIVPLEPVKEAIKERFPAPLAEKNIKAIEDCYNETK</sequence>
<dbReference type="Gene3D" id="3.40.920.10">
    <property type="entry name" value="Pyruvate-ferredoxin oxidoreductase, PFOR, domain III"/>
    <property type="match status" value="1"/>
</dbReference>
<dbReference type="Pfam" id="PF01558">
    <property type="entry name" value="POR"/>
    <property type="match status" value="1"/>
</dbReference>
<protein>
    <recommendedName>
        <fullName evidence="1">pyruvate synthase</fullName>
        <ecNumber evidence="1">1.2.7.1</ecNumber>
    </recommendedName>
</protein>
<evidence type="ECO:0000256" key="2">
    <source>
        <dbReference type="ARBA" id="ARBA00023002"/>
    </source>
</evidence>
<name>A0A7D5XPG2_FERL1</name>
<feature type="domain" description="Pyruvate/ketoisovalerate oxidoreductase catalytic" evidence="4">
    <location>
        <begin position="10"/>
        <end position="173"/>
    </location>
</feature>
<dbReference type="NCBIfam" id="TIGR02175">
    <property type="entry name" value="PorC_KorC"/>
    <property type="match status" value="1"/>
</dbReference>
<dbReference type="PANTHER" id="PTHR43366:SF1">
    <property type="entry name" value="PYRUVATE SYNTHASE SUBUNIT PORC"/>
    <property type="match status" value="1"/>
</dbReference>
<dbReference type="InterPro" id="IPR011894">
    <property type="entry name" value="PorC_KorC"/>
</dbReference>
<reference evidence="6" key="1">
    <citation type="submission" date="2020-07" db="EMBL/GenBank/DDBJ databases">
        <title>Metabolic diversity and evolutionary history of the archaeal phylum ###Micrarchaeota### uncovered from a freshwater lake metagenome.</title>
        <authorList>
            <person name="Kadnikov V.V."/>
            <person name="Savvichev A.S."/>
            <person name="Mardanov A.V."/>
            <person name="Beletsky A.V."/>
            <person name="Chupakov A.V."/>
            <person name="Kokryatskaya N.M."/>
            <person name="Pimenov N.V."/>
            <person name="Ravin N.V."/>
        </authorList>
    </citation>
    <scope>NUCLEOTIDE SEQUENCE [LARGE SCALE GENOMIC DNA]</scope>
</reference>
<dbReference type="InterPro" id="IPR019752">
    <property type="entry name" value="Pyrv/ketoisovalerate_OxRed_cat"/>
</dbReference>
<dbReference type="PANTHER" id="PTHR43366">
    <property type="entry name" value="PYRUVATE SYNTHASE SUBUNIT PORC"/>
    <property type="match status" value="1"/>
</dbReference>
<dbReference type="EC" id="1.2.7.1" evidence="1"/>
<gene>
    <name evidence="5" type="ORF">Sv326_0312</name>
</gene>
<evidence type="ECO:0000313" key="5">
    <source>
        <dbReference type="EMBL" id="QLJ52487.1"/>
    </source>
</evidence>
<dbReference type="KEGG" id="flt:Sv326_0312"/>
<dbReference type="GO" id="GO:0019164">
    <property type="term" value="F:pyruvate synthase activity"/>
    <property type="evidence" value="ECO:0007669"/>
    <property type="project" value="UniProtKB-EC"/>
</dbReference>
<organism evidence="5 6">
    <name type="scientific">Fermentimicrarchaeum limneticum</name>
    <dbReference type="NCBI Taxonomy" id="2795018"/>
    <lineage>
        <taxon>Archaea</taxon>
        <taxon>Candidatus Micrarchaeota</taxon>
        <taxon>Candidatus Fermentimicrarchaeales</taxon>
        <taxon>Candidatus Fermentimicrarchaeaceae</taxon>
        <taxon>Candidatus Fermentimicrarchaeum</taxon>
    </lineage>
</organism>
<keyword evidence="5" id="KW-0670">Pyruvate</keyword>
<keyword evidence="2 5" id="KW-0560">Oxidoreductase</keyword>
<evidence type="ECO:0000256" key="3">
    <source>
        <dbReference type="ARBA" id="ARBA00049357"/>
    </source>
</evidence>
<evidence type="ECO:0000256" key="1">
    <source>
        <dbReference type="ARBA" id="ARBA00012822"/>
    </source>
</evidence>
<comment type="catalytic activity">
    <reaction evidence="3">
        <text>2 oxidized [2Fe-2S]-[ferredoxin] + pyruvate + CoA = 2 reduced [2Fe-2S]-[ferredoxin] + acetyl-CoA + CO2 + H(+)</text>
        <dbReference type="Rhea" id="RHEA:12765"/>
        <dbReference type="Rhea" id="RHEA-COMP:10000"/>
        <dbReference type="Rhea" id="RHEA-COMP:10001"/>
        <dbReference type="ChEBI" id="CHEBI:15361"/>
        <dbReference type="ChEBI" id="CHEBI:15378"/>
        <dbReference type="ChEBI" id="CHEBI:16526"/>
        <dbReference type="ChEBI" id="CHEBI:33737"/>
        <dbReference type="ChEBI" id="CHEBI:33738"/>
        <dbReference type="ChEBI" id="CHEBI:57287"/>
        <dbReference type="ChEBI" id="CHEBI:57288"/>
        <dbReference type="EC" id="1.2.7.1"/>
    </reaction>
</comment>
<dbReference type="InterPro" id="IPR051626">
    <property type="entry name" value="Oxidoreductase_gamma_subunit"/>
</dbReference>
<dbReference type="NCBIfam" id="NF006321">
    <property type="entry name" value="PRK08534.1"/>
    <property type="match status" value="1"/>
</dbReference>
<dbReference type="EMBL" id="CP058998">
    <property type="protein sequence ID" value="QLJ52487.1"/>
    <property type="molecule type" value="Genomic_DNA"/>
</dbReference>
<dbReference type="InterPro" id="IPR002869">
    <property type="entry name" value="Pyrv_flavodox_OxRed_cen"/>
</dbReference>
<dbReference type="AlphaFoldDB" id="A0A7D5XPG2"/>
<dbReference type="SUPFAM" id="SSF53323">
    <property type="entry name" value="Pyruvate-ferredoxin oxidoreductase, PFOR, domain III"/>
    <property type="match status" value="1"/>
</dbReference>
<accession>A0A7D5XPG2</accession>
<evidence type="ECO:0000259" key="4">
    <source>
        <dbReference type="Pfam" id="PF01558"/>
    </source>
</evidence>
<evidence type="ECO:0000313" key="6">
    <source>
        <dbReference type="Proteomes" id="UP000510821"/>
    </source>
</evidence>
<dbReference type="Proteomes" id="UP000510821">
    <property type="component" value="Chromosome"/>
</dbReference>